<dbReference type="InterPro" id="IPR014044">
    <property type="entry name" value="CAP_dom"/>
</dbReference>
<feature type="chain" id="PRO_5020215695" description="SCP domain-containing protein" evidence="2">
    <location>
        <begin position="32"/>
        <end position="228"/>
    </location>
</feature>
<accession>A0A4P9Y4T6</accession>
<proteinExistence type="predicted"/>
<dbReference type="Pfam" id="PF00188">
    <property type="entry name" value="CAP"/>
    <property type="match status" value="1"/>
</dbReference>
<organism evidence="4 5">
    <name type="scientific">Piptocephalis cylindrospora</name>
    <dbReference type="NCBI Taxonomy" id="1907219"/>
    <lineage>
        <taxon>Eukaryota</taxon>
        <taxon>Fungi</taxon>
        <taxon>Fungi incertae sedis</taxon>
        <taxon>Zoopagomycota</taxon>
        <taxon>Zoopagomycotina</taxon>
        <taxon>Zoopagomycetes</taxon>
        <taxon>Zoopagales</taxon>
        <taxon>Piptocephalidaceae</taxon>
        <taxon>Piptocephalis</taxon>
    </lineage>
</organism>
<protein>
    <recommendedName>
        <fullName evidence="3">SCP domain-containing protein</fullName>
    </recommendedName>
</protein>
<dbReference type="Gene3D" id="3.40.33.10">
    <property type="entry name" value="CAP"/>
    <property type="match status" value="1"/>
</dbReference>
<dbReference type="InterPro" id="IPR035940">
    <property type="entry name" value="CAP_sf"/>
</dbReference>
<evidence type="ECO:0000313" key="4">
    <source>
        <dbReference type="EMBL" id="RKP13171.1"/>
    </source>
</evidence>
<gene>
    <name evidence="4" type="ORF">BJ684DRAFT_16400</name>
</gene>
<feature type="domain" description="SCP" evidence="3">
    <location>
        <begin position="51"/>
        <end position="139"/>
    </location>
</feature>
<reference evidence="5" key="1">
    <citation type="journal article" date="2018" name="Nat. Microbiol.">
        <title>Leveraging single-cell genomics to expand the fungal tree of life.</title>
        <authorList>
            <person name="Ahrendt S.R."/>
            <person name="Quandt C.A."/>
            <person name="Ciobanu D."/>
            <person name="Clum A."/>
            <person name="Salamov A."/>
            <person name="Andreopoulos B."/>
            <person name="Cheng J.F."/>
            <person name="Woyke T."/>
            <person name="Pelin A."/>
            <person name="Henrissat B."/>
            <person name="Reynolds N.K."/>
            <person name="Benny G.L."/>
            <person name="Smith M.E."/>
            <person name="James T.Y."/>
            <person name="Grigoriev I.V."/>
        </authorList>
    </citation>
    <scope>NUCLEOTIDE SEQUENCE [LARGE SCALE GENOMIC DNA]</scope>
</reference>
<keyword evidence="2" id="KW-0732">Signal</keyword>
<evidence type="ECO:0000259" key="3">
    <source>
        <dbReference type="Pfam" id="PF00188"/>
    </source>
</evidence>
<name>A0A4P9Y4T6_9FUNG</name>
<feature type="region of interest" description="Disordered" evidence="1">
    <location>
        <begin position="203"/>
        <end position="228"/>
    </location>
</feature>
<feature type="signal peptide" evidence="2">
    <location>
        <begin position="1"/>
        <end position="31"/>
    </location>
</feature>
<dbReference type="Proteomes" id="UP000267251">
    <property type="component" value="Unassembled WGS sequence"/>
</dbReference>
<evidence type="ECO:0000256" key="2">
    <source>
        <dbReference type="SAM" id="SignalP"/>
    </source>
</evidence>
<keyword evidence="5" id="KW-1185">Reference proteome</keyword>
<evidence type="ECO:0000313" key="5">
    <source>
        <dbReference type="Proteomes" id="UP000267251"/>
    </source>
</evidence>
<dbReference type="EMBL" id="KZ988090">
    <property type="protein sequence ID" value="RKP13171.1"/>
    <property type="molecule type" value="Genomic_DNA"/>
</dbReference>
<evidence type="ECO:0000256" key="1">
    <source>
        <dbReference type="SAM" id="MobiDB-lite"/>
    </source>
</evidence>
<sequence>MLFSPVSCTLVWAAPLIIMALFPSSVVYGNAIPTETTPIGCRDFDSRKFTSAFNAHRKHEGRAKVKNMDALDRVAAYSAWYMAKHPTTNKRSPQNTNTLGMLERAGCSNCVSAYEVVERGYRTIQQVVDAYYTNPTLIQDEFDLPYTHFGISRWYSAGGIPYYSIIFARVSGDEPEYPKRSPVYPTPARLCGSVLINSEPTLSSYAGTRSSTESESESDSGYPFGYEY</sequence>
<dbReference type="AlphaFoldDB" id="A0A4P9Y4T6"/>